<reference evidence="16" key="2">
    <citation type="submission" date="2025-08" db="UniProtKB">
        <authorList>
            <consortium name="RefSeq"/>
        </authorList>
    </citation>
    <scope>IDENTIFICATION</scope>
    <source>
        <tissue evidence="16">Leaf</tissue>
    </source>
</reference>
<dbReference type="RefSeq" id="XP_016446679.1">
    <property type="nucleotide sequence ID" value="XM_016591193.2"/>
</dbReference>
<evidence type="ECO:0000256" key="8">
    <source>
        <dbReference type="ARBA" id="ARBA00022737"/>
    </source>
</evidence>
<dbReference type="GO" id="GO:0000151">
    <property type="term" value="C:ubiquitin ligase complex"/>
    <property type="evidence" value="ECO:0000318"/>
    <property type="project" value="GO_Central"/>
</dbReference>
<keyword evidence="6" id="KW-0808">Transferase</keyword>
<evidence type="ECO:0000256" key="3">
    <source>
        <dbReference type="ARBA" id="ARBA00003976"/>
    </source>
</evidence>
<dbReference type="GO" id="GO:0006511">
    <property type="term" value="P:ubiquitin-dependent protein catabolic process"/>
    <property type="evidence" value="ECO:0000318"/>
    <property type="project" value="GO_Central"/>
</dbReference>
<dbReference type="CDD" id="cd22584">
    <property type="entry name" value="Rcat_RBR_unk"/>
    <property type="match status" value="1"/>
</dbReference>
<evidence type="ECO:0000256" key="12">
    <source>
        <dbReference type="PROSITE-ProRule" id="PRU00175"/>
    </source>
</evidence>
<evidence type="ECO:0000256" key="7">
    <source>
        <dbReference type="ARBA" id="ARBA00022723"/>
    </source>
</evidence>
<dbReference type="RefSeq" id="XP_016446679.1">
    <property type="nucleotide sequence ID" value="XM_016591193.1"/>
</dbReference>
<dbReference type="Gene3D" id="1.20.120.1750">
    <property type="match status" value="1"/>
</dbReference>
<feature type="domain" description="RING-type" evidence="14">
    <location>
        <begin position="65"/>
        <end position="272"/>
    </location>
</feature>
<keyword evidence="8" id="KW-0677">Repeat</keyword>
<dbReference type="GO" id="GO:0031624">
    <property type="term" value="F:ubiquitin conjugating enzyme binding"/>
    <property type="evidence" value="ECO:0000318"/>
    <property type="project" value="GO_Central"/>
</dbReference>
<dbReference type="InterPro" id="IPR017907">
    <property type="entry name" value="Znf_RING_CS"/>
</dbReference>
<comment type="similarity">
    <text evidence="4">Belongs to the RBR family. Ariadne subfamily.</text>
</comment>
<dbReference type="SUPFAM" id="SSF57850">
    <property type="entry name" value="RING/U-box"/>
    <property type="match status" value="3"/>
</dbReference>
<dbReference type="PROSITE" id="PS50089">
    <property type="entry name" value="ZF_RING_2"/>
    <property type="match status" value="1"/>
</dbReference>
<organism evidence="15 16">
    <name type="scientific">Nicotiana tabacum</name>
    <name type="common">Common tobacco</name>
    <dbReference type="NCBI Taxonomy" id="4097"/>
    <lineage>
        <taxon>Eukaryota</taxon>
        <taxon>Viridiplantae</taxon>
        <taxon>Streptophyta</taxon>
        <taxon>Embryophyta</taxon>
        <taxon>Tracheophyta</taxon>
        <taxon>Spermatophyta</taxon>
        <taxon>Magnoliopsida</taxon>
        <taxon>eudicotyledons</taxon>
        <taxon>Gunneridae</taxon>
        <taxon>Pentapetalae</taxon>
        <taxon>asterids</taxon>
        <taxon>lamiids</taxon>
        <taxon>Solanales</taxon>
        <taxon>Solanaceae</taxon>
        <taxon>Nicotianoideae</taxon>
        <taxon>Nicotianeae</taxon>
        <taxon>Nicotiana</taxon>
    </lineage>
</organism>
<dbReference type="PROSITE" id="PS51873">
    <property type="entry name" value="TRIAD"/>
    <property type="match status" value="1"/>
</dbReference>
<evidence type="ECO:0000256" key="9">
    <source>
        <dbReference type="ARBA" id="ARBA00022771"/>
    </source>
</evidence>
<reference evidence="15" key="1">
    <citation type="journal article" date="2014" name="Nat. Commun.">
        <title>The tobacco genome sequence and its comparison with those of tomato and potato.</title>
        <authorList>
            <person name="Sierro N."/>
            <person name="Battey J.N."/>
            <person name="Ouadi S."/>
            <person name="Bakaher N."/>
            <person name="Bovet L."/>
            <person name="Willig A."/>
            <person name="Goepfert S."/>
            <person name="Peitsch M.C."/>
            <person name="Ivanov N.V."/>
        </authorList>
    </citation>
    <scope>NUCLEOTIDE SEQUENCE [LARGE SCALE GENOMIC DNA]</scope>
</reference>
<keyword evidence="9 12" id="KW-0863">Zinc-finger</keyword>
<dbReference type="SMR" id="A0A1S3Y3G6"/>
<dbReference type="EC" id="2.3.2.31" evidence="5"/>
<dbReference type="OMA" id="DRWENSL"/>
<evidence type="ECO:0000256" key="5">
    <source>
        <dbReference type="ARBA" id="ARBA00012251"/>
    </source>
</evidence>
<evidence type="ECO:0000256" key="6">
    <source>
        <dbReference type="ARBA" id="ARBA00022679"/>
    </source>
</evidence>
<dbReference type="KEGG" id="nta:107771749"/>
<keyword evidence="10" id="KW-0833">Ubl conjugation pathway</keyword>
<evidence type="ECO:0000256" key="10">
    <source>
        <dbReference type="ARBA" id="ARBA00022786"/>
    </source>
</evidence>
<dbReference type="Proteomes" id="UP000790787">
    <property type="component" value="Chromosome 6"/>
</dbReference>
<comment type="function">
    <text evidence="3">Might act as an E3 ubiquitin-protein ligase, or as part of E3 complex, which accepts ubiquitin from specific E2 ubiquitin-conjugating enzymes and then transfers it to substrates.</text>
</comment>
<name>A0A1S3Y3G6_TOBAC</name>
<dbReference type="PROSITE" id="PS00518">
    <property type="entry name" value="ZF_RING_1"/>
    <property type="match status" value="1"/>
</dbReference>
<dbReference type="InterPro" id="IPR044066">
    <property type="entry name" value="TRIAD_supradom"/>
</dbReference>
<dbReference type="GO" id="GO:0061630">
    <property type="term" value="F:ubiquitin protein ligase activity"/>
    <property type="evidence" value="ECO:0000318"/>
    <property type="project" value="GO_Central"/>
</dbReference>
<dbReference type="PANTHER" id="PTHR11685">
    <property type="entry name" value="RBR FAMILY RING FINGER AND IBR DOMAIN-CONTAINING"/>
    <property type="match status" value="1"/>
</dbReference>
<dbReference type="InterPro" id="IPR001841">
    <property type="entry name" value="Znf_RING"/>
</dbReference>
<protein>
    <recommendedName>
        <fullName evidence="5">RBR-type E3 ubiquitin transferase</fullName>
        <ecNumber evidence="5">2.3.2.31</ecNumber>
    </recommendedName>
</protein>
<evidence type="ECO:0000259" key="14">
    <source>
        <dbReference type="PROSITE" id="PS51873"/>
    </source>
</evidence>
<dbReference type="PaxDb" id="4097-A0A1S3Y3G6"/>
<feature type="domain" description="RING-type" evidence="13">
    <location>
        <begin position="69"/>
        <end position="115"/>
    </location>
</feature>
<evidence type="ECO:0000256" key="2">
    <source>
        <dbReference type="ARBA" id="ARBA00001947"/>
    </source>
</evidence>
<keyword evidence="15" id="KW-1185">Reference proteome</keyword>
<dbReference type="SMART" id="SM00647">
    <property type="entry name" value="IBR"/>
    <property type="match status" value="2"/>
</dbReference>
<dbReference type="GO" id="GO:0008270">
    <property type="term" value="F:zinc ion binding"/>
    <property type="evidence" value="ECO:0007669"/>
    <property type="project" value="UniProtKB-KW"/>
</dbReference>
<dbReference type="CDD" id="cd22582">
    <property type="entry name" value="BRcat_RBR_unk"/>
    <property type="match status" value="1"/>
</dbReference>
<evidence type="ECO:0000256" key="4">
    <source>
        <dbReference type="ARBA" id="ARBA00005884"/>
    </source>
</evidence>
<dbReference type="GO" id="GO:0016567">
    <property type="term" value="P:protein ubiquitination"/>
    <property type="evidence" value="ECO:0007669"/>
    <property type="project" value="UniProtKB-UniPathway"/>
</dbReference>
<dbReference type="STRING" id="4097.A0A1S3Y3G6"/>
<evidence type="ECO:0000313" key="16">
    <source>
        <dbReference type="RefSeq" id="XP_016446679.1"/>
    </source>
</evidence>
<dbReference type="UniPathway" id="UPA00143"/>
<keyword evidence="11" id="KW-0862">Zinc</keyword>
<evidence type="ECO:0000313" key="15">
    <source>
        <dbReference type="Proteomes" id="UP000790787"/>
    </source>
</evidence>
<dbReference type="GO" id="GO:0005737">
    <property type="term" value="C:cytoplasm"/>
    <property type="evidence" value="ECO:0000318"/>
    <property type="project" value="GO_Central"/>
</dbReference>
<accession>A0A1S3Y3G6</accession>
<proteinExistence type="inferred from homology"/>
<comment type="cofactor">
    <cofactor evidence="2">
        <name>Zn(2+)</name>
        <dbReference type="ChEBI" id="CHEBI:29105"/>
    </cofactor>
</comment>
<dbReference type="Gene3D" id="3.30.40.10">
    <property type="entry name" value="Zinc/RING finger domain, C3HC4 (zinc finger)"/>
    <property type="match status" value="1"/>
</dbReference>
<keyword evidence="7" id="KW-0479">Metal-binding</keyword>
<sequence length="272" mass="31062">MAAKDSVAYVDEFYFSALHDEEQLFPISDEKYAEELQLQEALMSAATISLYNKFKSVKTEIGESSGNLCMICMVNKPINEMFGNSSYCSHSFCVLCISKYVASKIQENISVIKCPNIACKGIIKPQFWREIVPKEVFDRWENSLCESLILGSQKFYCPYKDCAAMLVDDGSENVTEFECPNCHRLFCAQCNVSWHRGLDCKEFQRLGRKEKGKELDVMLTEFAKNKKWRRCPKCKIYVEKRDGCLHITCGCGHEFCYGCGLDHSLGHVCPRS</sequence>
<dbReference type="InterPro" id="IPR013083">
    <property type="entry name" value="Znf_RING/FYVE/PHD"/>
</dbReference>
<gene>
    <name evidence="16" type="primary">LOC107771749</name>
</gene>
<dbReference type="InterPro" id="IPR031127">
    <property type="entry name" value="E3_UB_ligase_RBR"/>
</dbReference>
<dbReference type="InterPro" id="IPR002867">
    <property type="entry name" value="IBR_dom"/>
</dbReference>
<dbReference type="AlphaFoldDB" id="A0A1S3Y3G6"/>
<dbReference type="GeneID" id="107771749"/>
<dbReference type="OrthoDB" id="10009520at2759"/>
<evidence type="ECO:0000259" key="13">
    <source>
        <dbReference type="PROSITE" id="PS50089"/>
    </source>
</evidence>
<dbReference type="FunFam" id="3.30.40.10:FF:000230">
    <property type="entry name" value="RBR-type E3 ubiquitin transferase"/>
    <property type="match status" value="1"/>
</dbReference>
<comment type="catalytic activity">
    <reaction evidence="1">
        <text>[E2 ubiquitin-conjugating enzyme]-S-ubiquitinyl-L-cysteine + [acceptor protein]-L-lysine = [E2 ubiquitin-conjugating enzyme]-L-cysteine + [acceptor protein]-N(6)-ubiquitinyl-L-lysine.</text>
        <dbReference type="EC" id="2.3.2.31"/>
    </reaction>
</comment>
<evidence type="ECO:0000256" key="11">
    <source>
        <dbReference type="ARBA" id="ARBA00022833"/>
    </source>
</evidence>
<dbReference type="Pfam" id="PF01485">
    <property type="entry name" value="IBR"/>
    <property type="match status" value="2"/>
</dbReference>
<evidence type="ECO:0000256" key="1">
    <source>
        <dbReference type="ARBA" id="ARBA00001798"/>
    </source>
</evidence>